<dbReference type="AlphaFoldDB" id="A0A0A9A738"/>
<accession>A0A0A9A738</accession>
<reference evidence="1" key="2">
    <citation type="journal article" date="2015" name="Data Brief">
        <title>Shoot transcriptome of the giant reed, Arundo donax.</title>
        <authorList>
            <person name="Barrero R.A."/>
            <person name="Guerrero F.D."/>
            <person name="Moolhuijzen P."/>
            <person name="Goolsby J.A."/>
            <person name="Tidwell J."/>
            <person name="Bellgard S.E."/>
            <person name="Bellgard M.I."/>
        </authorList>
    </citation>
    <scope>NUCLEOTIDE SEQUENCE</scope>
    <source>
        <tissue evidence="1">Shoot tissue taken approximately 20 cm above the soil surface</tissue>
    </source>
</reference>
<proteinExistence type="predicted"/>
<organism evidence="1">
    <name type="scientific">Arundo donax</name>
    <name type="common">Giant reed</name>
    <name type="synonym">Donax arundinaceus</name>
    <dbReference type="NCBI Taxonomy" id="35708"/>
    <lineage>
        <taxon>Eukaryota</taxon>
        <taxon>Viridiplantae</taxon>
        <taxon>Streptophyta</taxon>
        <taxon>Embryophyta</taxon>
        <taxon>Tracheophyta</taxon>
        <taxon>Spermatophyta</taxon>
        <taxon>Magnoliopsida</taxon>
        <taxon>Liliopsida</taxon>
        <taxon>Poales</taxon>
        <taxon>Poaceae</taxon>
        <taxon>PACMAD clade</taxon>
        <taxon>Arundinoideae</taxon>
        <taxon>Arundineae</taxon>
        <taxon>Arundo</taxon>
    </lineage>
</organism>
<protein>
    <submittedName>
        <fullName evidence="1">Uncharacterized protein</fullName>
    </submittedName>
</protein>
<name>A0A0A9A738_ARUDO</name>
<sequence length="20" mass="2288">MQKQARLAMLSTFSSIKYIA</sequence>
<evidence type="ECO:0000313" key="1">
    <source>
        <dbReference type="EMBL" id="JAD45738.1"/>
    </source>
</evidence>
<dbReference type="EMBL" id="GBRH01252157">
    <property type="protein sequence ID" value="JAD45738.1"/>
    <property type="molecule type" value="Transcribed_RNA"/>
</dbReference>
<reference evidence="1" key="1">
    <citation type="submission" date="2014-09" db="EMBL/GenBank/DDBJ databases">
        <authorList>
            <person name="Magalhaes I.L.F."/>
            <person name="Oliveira U."/>
            <person name="Santos F.R."/>
            <person name="Vidigal T.H.D.A."/>
            <person name="Brescovit A.D."/>
            <person name="Santos A.J."/>
        </authorList>
    </citation>
    <scope>NUCLEOTIDE SEQUENCE</scope>
    <source>
        <tissue evidence="1">Shoot tissue taken approximately 20 cm above the soil surface</tissue>
    </source>
</reference>